<dbReference type="RefSeq" id="WP_015707360.1">
    <property type="nucleotide sequence ID" value="NC_015578.1"/>
</dbReference>
<dbReference type="EC" id="1.18.6.1" evidence="5"/>
<dbReference type="GO" id="GO:0016163">
    <property type="term" value="F:nitrogenase activity"/>
    <property type="evidence" value="ECO:0007669"/>
    <property type="project" value="UniProtKB-EC"/>
</dbReference>
<dbReference type="Gene3D" id="6.10.250.1090">
    <property type="match status" value="1"/>
</dbReference>
<dbReference type="InterPro" id="IPR050152">
    <property type="entry name" value="ChlB/BchB/BchZ"/>
</dbReference>
<dbReference type="STRING" id="545694.TREPR_2884"/>
<organism evidence="5 6">
    <name type="scientific">Treponema primitia (strain ATCC BAA-887 / DSM 12427 / ZAS-2)</name>
    <dbReference type="NCBI Taxonomy" id="545694"/>
    <lineage>
        <taxon>Bacteria</taxon>
        <taxon>Pseudomonadati</taxon>
        <taxon>Spirochaetota</taxon>
        <taxon>Spirochaetia</taxon>
        <taxon>Spirochaetales</taxon>
        <taxon>Treponemataceae</taxon>
        <taxon>Treponema</taxon>
    </lineage>
</organism>
<dbReference type="OrthoDB" id="9800746at2"/>
<gene>
    <name evidence="5" type="ordered locus">TREPR_2884</name>
</gene>
<dbReference type="PANTHER" id="PTHR33712">
    <property type="entry name" value="LIGHT-INDEPENDENT PROTOCHLOROPHYLLIDE REDUCTASE SUBUNIT B"/>
    <property type="match status" value="1"/>
</dbReference>
<evidence type="ECO:0000256" key="1">
    <source>
        <dbReference type="ARBA" id="ARBA00011002"/>
    </source>
</evidence>
<dbReference type="PROSITE" id="PS00699">
    <property type="entry name" value="NITROGENASE_1_1"/>
    <property type="match status" value="1"/>
</dbReference>
<evidence type="ECO:0000259" key="4">
    <source>
        <dbReference type="Pfam" id="PF00148"/>
    </source>
</evidence>
<name>F5YPA9_TREPZ</name>
<dbReference type="eggNOG" id="COG2710">
    <property type="taxonomic scope" value="Bacteria"/>
</dbReference>
<evidence type="ECO:0000256" key="3">
    <source>
        <dbReference type="RuleBase" id="RU004021"/>
    </source>
</evidence>
<dbReference type="Proteomes" id="UP000009223">
    <property type="component" value="Chromosome"/>
</dbReference>
<dbReference type="KEGG" id="tpi:TREPR_2884"/>
<dbReference type="InterPro" id="IPR000318">
    <property type="entry name" value="Nase_comp1_CS"/>
</dbReference>
<dbReference type="SUPFAM" id="SSF53807">
    <property type="entry name" value="Helical backbone' metal receptor"/>
    <property type="match status" value="1"/>
</dbReference>
<evidence type="ECO:0000313" key="6">
    <source>
        <dbReference type="Proteomes" id="UP000009223"/>
    </source>
</evidence>
<feature type="domain" description="Nitrogenase/oxidoreductase component 1" evidence="4">
    <location>
        <begin position="20"/>
        <end position="447"/>
    </location>
</feature>
<dbReference type="InterPro" id="IPR000510">
    <property type="entry name" value="Nase/OxRdtase_comp1"/>
</dbReference>
<comment type="similarity">
    <text evidence="1 3">Belongs to the NifD/NifK/NifE/NifN family.</text>
</comment>
<keyword evidence="6" id="KW-1185">Reference proteome</keyword>
<dbReference type="EMBL" id="CP001843">
    <property type="protein sequence ID" value="AEF83801.1"/>
    <property type="molecule type" value="Genomic_DNA"/>
</dbReference>
<dbReference type="AlphaFoldDB" id="F5YPA9"/>
<dbReference type="Pfam" id="PF00148">
    <property type="entry name" value="Oxidored_nitro"/>
    <property type="match status" value="1"/>
</dbReference>
<keyword evidence="2 3" id="KW-0535">Nitrogen fixation</keyword>
<reference evidence="6" key="1">
    <citation type="submission" date="2009-12" db="EMBL/GenBank/DDBJ databases">
        <title>Complete sequence of Treponema primitia strain ZAS-2.</title>
        <authorList>
            <person name="Tetu S.G."/>
            <person name="Matson E."/>
            <person name="Ren Q."/>
            <person name="Seshadri R."/>
            <person name="Elbourne L."/>
            <person name="Hassan K.A."/>
            <person name="Durkin A."/>
            <person name="Radune D."/>
            <person name="Mohamoud Y."/>
            <person name="Shay R."/>
            <person name="Jin S."/>
            <person name="Zhang X."/>
            <person name="Lucey K."/>
            <person name="Ballor N.R."/>
            <person name="Ottesen E."/>
            <person name="Rosenthal R."/>
            <person name="Allen A."/>
            <person name="Leadbetter J.R."/>
            <person name="Paulsen I.T."/>
        </authorList>
    </citation>
    <scope>NUCLEOTIDE SEQUENCE [LARGE SCALE GENOMIC DNA]</scope>
    <source>
        <strain evidence="6">ATCC BAA-887 / DSM 12427 / ZAS-2</strain>
    </source>
</reference>
<reference evidence="5 6" key="2">
    <citation type="journal article" date="2011" name="ISME J.">
        <title>RNA-seq reveals cooperative metabolic interactions between two termite-gut spirochete species in co-culture.</title>
        <authorList>
            <person name="Rosenthal A.Z."/>
            <person name="Matson E.G."/>
            <person name="Eldar A."/>
            <person name="Leadbetter J.R."/>
        </authorList>
    </citation>
    <scope>NUCLEOTIDE SEQUENCE [LARGE SCALE GENOMIC DNA]</scope>
    <source>
        <strain evidence="6">ATCC BAA-887 / DSM 12427 / ZAS-2</strain>
    </source>
</reference>
<protein>
    <submittedName>
        <fullName evidence="5">Nitrogenase molybdenum-iron protein beta chain (Nitrogenase component I) (Dinitrogenase)</fullName>
        <ecNumber evidence="5">1.18.6.1</ecNumber>
    </submittedName>
</protein>
<keyword evidence="5" id="KW-0560">Oxidoreductase</keyword>
<sequence>MTVSVAEENYTSTRNACKLCSPLGACLVLRGIEGCIPLIHGSQGCSTYIRRYGISHFREPLDIASSNFVESTAIFGGRENLFTALDNVTRSYKPEAIGITSTCLAETIGEDVPMYLRQYLASREKGGRDTKGLAPVLFYASTPSYKGTHMDGFHEAILAAVSALAGFGERVPVKTDRINLVSNFVSAEDLRELHSILQSFGVPYTLLPDYSESLDGGTWETYQKLPEGGTKIADIGRMGEAAGTVYLGIPPGKKDAGKWLEENCGVPLFRRELPIGIENNDAFFSSLSEISGKPVPDLWERQRSRLIDAYIDGHKYVNGKRAVIYGEEDFVAALAAFLDEIGVVPVIAATGASNPGFKAHIQGALKNTRRDVEILDDADFVTILAHARELAPDFILGHSKGLYLSRELGIPLIRCGFPVHDRIGGQRILHLGYRGTLNLFDLICNSLMEAKQNQFDKGYTYL</sequence>
<dbReference type="Gene3D" id="3.40.50.1980">
    <property type="entry name" value="Nitrogenase molybdenum iron protein domain"/>
    <property type="match status" value="3"/>
</dbReference>
<proteinExistence type="inferred from homology"/>
<evidence type="ECO:0000313" key="5">
    <source>
        <dbReference type="EMBL" id="AEF83801.1"/>
    </source>
</evidence>
<accession>F5YPA9</accession>
<dbReference type="HOGENOM" id="CLU_025876_2_0_12"/>
<evidence type="ECO:0000256" key="2">
    <source>
        <dbReference type="ARBA" id="ARBA00023231"/>
    </source>
</evidence>
<dbReference type="PANTHER" id="PTHR33712:SF7">
    <property type="entry name" value="LIGHT-INDEPENDENT PROTOCHLOROPHYLLIDE REDUCTASE SUBUNIT B"/>
    <property type="match status" value="1"/>
</dbReference>